<dbReference type="InterPro" id="IPR013155">
    <property type="entry name" value="M/V/L/I-tRNA-synth_anticd-bd"/>
</dbReference>
<dbReference type="Gene3D" id="2.170.220.10">
    <property type="match status" value="1"/>
</dbReference>
<dbReference type="InterPro" id="IPR033705">
    <property type="entry name" value="Anticodon_Ia_Val"/>
</dbReference>
<dbReference type="InterPro" id="IPR009080">
    <property type="entry name" value="tRNAsynth_Ia_anticodon-bd"/>
</dbReference>
<dbReference type="PANTHER" id="PTHR11946:SF109">
    <property type="entry name" value="VALINE--TRNA LIGASE"/>
    <property type="match status" value="1"/>
</dbReference>
<dbReference type="SUPFAM" id="SSF52374">
    <property type="entry name" value="Nucleotidylyl transferase"/>
    <property type="match status" value="1"/>
</dbReference>
<dbReference type="RefSeq" id="WP_187465156.1">
    <property type="nucleotide sequence ID" value="NZ_JACSIT010000050.1"/>
</dbReference>
<comment type="subcellular location">
    <subcellularLocation>
        <location evidence="1 12">Cytoplasm</location>
    </subcellularLocation>
</comment>
<dbReference type="NCBIfam" id="TIGR00422">
    <property type="entry name" value="valS"/>
    <property type="match status" value="1"/>
</dbReference>
<sequence>MPAPEGNRTPQAYSAADVEHKWYQHWLAKNYFHSEPDEREPFTIVIPPPNVTGVLHMGHMLNNTIQDILIRKARLDGRNACWVPGTDHASIATEAKVVQRLREKGIKKSDLTREEFLAHAFEWKEEFGGIILQQLQELGASCDWQRTRFTMEPELYRAVIKVFVSLYRKDKMYRGLRMTNWDPEAQTVLSNEEVIYTDENSNLYHVRYKVAGTDDEYITIATQRPETIMADTGLAVSPTDERYLRYHGRQVIVPLVNRPIPIITDDYVDPEFGTGALKVTPAHDPNDYALGEKYGLEVIDILTPDGKLNEFAQVGVGLDRFEARTEIVKLLKASGDLVATTQYRTRIGRSERTNAVVEPRLTLQWFLRMDDLAATALGAVESGEVRFHPPNMVNMYRNWLTPENVRDWCVSRQLWWGQRIPAWYWKDEVFVAETAAEALAQAQQAHPEANLQLEDLQQDEDVLDTWFSSWLWPLSVFDGWKDTRELQYYYPTSDLVTGWDIMFFWVARMVMAGYEFSEDLLGKDFVEKNGRMPFRNVYFTGMVRDEKRRKMSKSLGNSPDALELLKTYGADGVRFGMMSSAAAGNDIVFDAPIDPQTQKVLNTSELCDQGKKFCNKIFNANRLLQGFTVSDRAPDALELLAAEWLLAKLNETTGEVDRMLGEYRISEALRTLYNFIWGDFCSWYLEAIKPADGVISRDTYEATVSAFERMMTLLHPFLPFITEEVWHGLRERREGEDCVVSTWPKVEDFDAALIQSFTLLQETVSHIRYIRSQREIAPREPLQLFVEHSPASEALLGANAGNSPGGFRGAREFLQKSGVLSAVALTDAAPDNALPFLFGNDTAYLVLNETIDQAAERAKMQAELDRLRGFLAGIEKKLSNERFVANAPEEVITLERKKQADATAKIASLERILRVNA</sequence>
<evidence type="ECO:0000259" key="15">
    <source>
        <dbReference type="Pfam" id="PF10458"/>
    </source>
</evidence>
<comment type="caution">
    <text evidence="16">The sequence shown here is derived from an EMBL/GenBank/DDBJ whole genome shotgun (WGS) entry which is preliminary data.</text>
</comment>
<accession>A0A923PJT9</accession>
<dbReference type="Gene3D" id="3.40.50.620">
    <property type="entry name" value="HUPs"/>
    <property type="match status" value="2"/>
</dbReference>
<dbReference type="PROSITE" id="PS00178">
    <property type="entry name" value="AA_TRNA_LIGASE_I"/>
    <property type="match status" value="1"/>
</dbReference>
<feature type="domain" description="Aminoacyl-tRNA synthetase class Ia" evidence="13">
    <location>
        <begin position="21"/>
        <end position="588"/>
    </location>
</feature>
<gene>
    <name evidence="12" type="primary">valS</name>
    <name evidence="16" type="ORF">H9S92_02565</name>
</gene>
<evidence type="ECO:0000256" key="6">
    <source>
        <dbReference type="ARBA" id="ARBA00022840"/>
    </source>
</evidence>
<comment type="similarity">
    <text evidence="11 12">Belongs to the class-I aminoacyl-tRNA synthetase family. ValS type 1 subfamily.</text>
</comment>
<keyword evidence="3 12" id="KW-0963">Cytoplasm</keyword>
<dbReference type="GO" id="GO:0006438">
    <property type="term" value="P:valyl-tRNA aminoacylation"/>
    <property type="evidence" value="ECO:0007669"/>
    <property type="project" value="UniProtKB-UniRule"/>
</dbReference>
<dbReference type="InterPro" id="IPR002303">
    <property type="entry name" value="Valyl-tRNA_ligase"/>
</dbReference>
<comment type="domain">
    <text evidence="12">The C-terminal coiled-coil domain is crucial for aminoacylation activity.</text>
</comment>
<dbReference type="SUPFAM" id="SSF47323">
    <property type="entry name" value="Anticodon-binding domain of a subclass of class I aminoacyl-tRNA synthetases"/>
    <property type="match status" value="1"/>
</dbReference>
<feature type="binding site" evidence="12">
    <location>
        <position position="553"/>
    </location>
    <ligand>
        <name>ATP</name>
        <dbReference type="ChEBI" id="CHEBI:30616"/>
    </ligand>
</feature>
<dbReference type="FunFam" id="3.40.50.620:FF:000032">
    <property type="entry name" value="Valine--tRNA ligase"/>
    <property type="match status" value="1"/>
</dbReference>
<evidence type="ECO:0000256" key="12">
    <source>
        <dbReference type="HAMAP-Rule" id="MF_02004"/>
    </source>
</evidence>
<dbReference type="EMBL" id="JACSIT010000050">
    <property type="protein sequence ID" value="MBC6993031.1"/>
    <property type="molecule type" value="Genomic_DNA"/>
</dbReference>
<feature type="domain" description="Valyl-tRNA synthetase tRNA-binding arm" evidence="15">
    <location>
        <begin position="853"/>
        <end position="911"/>
    </location>
</feature>
<dbReference type="Gene3D" id="1.10.287.380">
    <property type="entry name" value="Valyl-tRNA synthetase, C-terminal domain"/>
    <property type="match status" value="1"/>
</dbReference>
<dbReference type="EC" id="6.1.1.9" evidence="12"/>
<dbReference type="PANTHER" id="PTHR11946">
    <property type="entry name" value="VALYL-TRNA SYNTHETASES"/>
    <property type="match status" value="1"/>
</dbReference>
<dbReference type="Pfam" id="PF08264">
    <property type="entry name" value="Anticodon_1"/>
    <property type="match status" value="1"/>
</dbReference>
<dbReference type="GO" id="GO:0005829">
    <property type="term" value="C:cytosol"/>
    <property type="evidence" value="ECO:0007669"/>
    <property type="project" value="TreeGrafter"/>
</dbReference>
<dbReference type="Pfam" id="PF00133">
    <property type="entry name" value="tRNA-synt_1"/>
    <property type="match status" value="1"/>
</dbReference>
<keyword evidence="4 12" id="KW-0436">Ligase</keyword>
<evidence type="ECO:0000256" key="11">
    <source>
        <dbReference type="ARBA" id="ARBA00060830"/>
    </source>
</evidence>
<dbReference type="SUPFAM" id="SSF46589">
    <property type="entry name" value="tRNA-binding arm"/>
    <property type="match status" value="1"/>
</dbReference>
<dbReference type="NCBIfam" id="NF004349">
    <property type="entry name" value="PRK05729.1"/>
    <property type="match status" value="1"/>
</dbReference>
<feature type="short sequence motif" description="'HIGH' region" evidence="12">
    <location>
        <begin position="49"/>
        <end position="59"/>
    </location>
</feature>
<evidence type="ECO:0000313" key="16">
    <source>
        <dbReference type="EMBL" id="MBC6993031.1"/>
    </source>
</evidence>
<dbReference type="AlphaFoldDB" id="A0A923PJT9"/>
<evidence type="ECO:0000256" key="10">
    <source>
        <dbReference type="ARBA" id="ARBA00047552"/>
    </source>
</evidence>
<keyword evidence="9 12" id="KW-0030">Aminoacyl-tRNA synthetase</keyword>
<keyword evidence="8 12" id="KW-0175">Coiled coil</keyword>
<dbReference type="InterPro" id="IPR010978">
    <property type="entry name" value="tRNA-bd_arm"/>
</dbReference>
<reference evidence="16" key="1">
    <citation type="submission" date="2020-08" db="EMBL/GenBank/DDBJ databases">
        <title>Lewinella bacteria from marine environments.</title>
        <authorList>
            <person name="Zhong Y."/>
        </authorList>
    </citation>
    <scope>NUCLEOTIDE SEQUENCE</scope>
    <source>
        <strain evidence="16">KCTC 42187</strain>
    </source>
</reference>
<dbReference type="Gene3D" id="1.10.730.10">
    <property type="entry name" value="Isoleucyl-tRNA Synthetase, Domain 1"/>
    <property type="match status" value="1"/>
</dbReference>
<dbReference type="InterPro" id="IPR014729">
    <property type="entry name" value="Rossmann-like_a/b/a_fold"/>
</dbReference>
<evidence type="ECO:0000259" key="14">
    <source>
        <dbReference type="Pfam" id="PF08264"/>
    </source>
</evidence>
<organism evidence="16 17">
    <name type="scientific">Neolewinella lacunae</name>
    <dbReference type="NCBI Taxonomy" id="1517758"/>
    <lineage>
        <taxon>Bacteria</taxon>
        <taxon>Pseudomonadati</taxon>
        <taxon>Bacteroidota</taxon>
        <taxon>Saprospiria</taxon>
        <taxon>Saprospirales</taxon>
        <taxon>Lewinellaceae</taxon>
        <taxon>Neolewinella</taxon>
    </lineage>
</organism>
<proteinExistence type="inferred from homology"/>
<dbReference type="PRINTS" id="PR00986">
    <property type="entry name" value="TRNASYNTHVAL"/>
</dbReference>
<dbReference type="Pfam" id="PF10458">
    <property type="entry name" value="Val_tRNA-synt_C"/>
    <property type="match status" value="1"/>
</dbReference>
<dbReference type="InterPro" id="IPR037118">
    <property type="entry name" value="Val-tRNA_synth_C_sf"/>
</dbReference>
<evidence type="ECO:0000259" key="13">
    <source>
        <dbReference type="Pfam" id="PF00133"/>
    </source>
</evidence>
<comment type="domain">
    <text evidence="12">ValRS has two distinct active sites: one for aminoacylation and one for editing. The misactivated threonine is translocated from the active site to the editing site.</text>
</comment>
<protein>
    <recommendedName>
        <fullName evidence="12">Valine--tRNA ligase</fullName>
        <ecNumber evidence="12">6.1.1.9</ecNumber>
    </recommendedName>
    <alternativeName>
        <fullName evidence="12">Valyl-tRNA synthetase</fullName>
        <shortName evidence="12">ValRS</shortName>
    </alternativeName>
</protein>
<dbReference type="CDD" id="cd07962">
    <property type="entry name" value="Anticodon_Ia_Val"/>
    <property type="match status" value="1"/>
</dbReference>
<dbReference type="InterPro" id="IPR002300">
    <property type="entry name" value="aa-tRNA-synth_Ia"/>
</dbReference>
<dbReference type="GO" id="GO:0002161">
    <property type="term" value="F:aminoacyl-tRNA deacylase activity"/>
    <property type="evidence" value="ECO:0007669"/>
    <property type="project" value="InterPro"/>
</dbReference>
<dbReference type="GO" id="GO:0005524">
    <property type="term" value="F:ATP binding"/>
    <property type="evidence" value="ECO:0007669"/>
    <property type="project" value="UniProtKB-UniRule"/>
</dbReference>
<evidence type="ECO:0000313" key="17">
    <source>
        <dbReference type="Proteomes" id="UP000650081"/>
    </source>
</evidence>
<comment type="catalytic activity">
    <reaction evidence="10 12">
        <text>tRNA(Val) + L-valine + ATP = L-valyl-tRNA(Val) + AMP + diphosphate</text>
        <dbReference type="Rhea" id="RHEA:10704"/>
        <dbReference type="Rhea" id="RHEA-COMP:9672"/>
        <dbReference type="Rhea" id="RHEA-COMP:9708"/>
        <dbReference type="ChEBI" id="CHEBI:30616"/>
        <dbReference type="ChEBI" id="CHEBI:33019"/>
        <dbReference type="ChEBI" id="CHEBI:57762"/>
        <dbReference type="ChEBI" id="CHEBI:78442"/>
        <dbReference type="ChEBI" id="CHEBI:78537"/>
        <dbReference type="ChEBI" id="CHEBI:456215"/>
        <dbReference type="EC" id="6.1.1.9"/>
    </reaction>
</comment>
<dbReference type="InterPro" id="IPR001412">
    <property type="entry name" value="aa-tRNA-synth_I_CS"/>
</dbReference>
<evidence type="ECO:0000256" key="3">
    <source>
        <dbReference type="ARBA" id="ARBA00022490"/>
    </source>
</evidence>
<dbReference type="Gene3D" id="3.90.740.10">
    <property type="entry name" value="Valyl/Leucyl/Isoleucyl-tRNA synthetase, editing domain"/>
    <property type="match status" value="1"/>
</dbReference>
<evidence type="ECO:0000256" key="1">
    <source>
        <dbReference type="ARBA" id="ARBA00004496"/>
    </source>
</evidence>
<dbReference type="Proteomes" id="UP000650081">
    <property type="component" value="Unassembled WGS sequence"/>
</dbReference>
<dbReference type="CDD" id="cd00817">
    <property type="entry name" value="ValRS_core"/>
    <property type="match status" value="1"/>
</dbReference>
<comment type="function">
    <text evidence="12">Catalyzes the attachment of valine to tRNA(Val). As ValRS can inadvertently accommodate and process structurally similar amino acids such as threonine, to avoid such errors, it has a 'posttransfer' editing activity that hydrolyzes mischarged Thr-tRNA(Val) in a tRNA-dependent manner.</text>
</comment>
<evidence type="ECO:0000256" key="7">
    <source>
        <dbReference type="ARBA" id="ARBA00022917"/>
    </source>
</evidence>
<dbReference type="GO" id="GO:0004832">
    <property type="term" value="F:valine-tRNA ligase activity"/>
    <property type="evidence" value="ECO:0007669"/>
    <property type="project" value="UniProtKB-UniRule"/>
</dbReference>
<keyword evidence="6 12" id="KW-0067">ATP-binding</keyword>
<keyword evidence="7 12" id="KW-0648">Protein biosynthesis</keyword>
<evidence type="ECO:0000256" key="2">
    <source>
        <dbReference type="ARBA" id="ARBA00011245"/>
    </source>
</evidence>
<feature type="domain" description="Methionyl/Valyl/Leucyl/Isoleucyl-tRNA synthetase anticodon-binding" evidence="14">
    <location>
        <begin position="643"/>
        <end position="784"/>
    </location>
</feature>
<feature type="short sequence motif" description="'KMSKS' region" evidence="12">
    <location>
        <begin position="550"/>
        <end position="554"/>
    </location>
</feature>
<evidence type="ECO:0000256" key="8">
    <source>
        <dbReference type="ARBA" id="ARBA00023054"/>
    </source>
</evidence>
<evidence type="ECO:0000256" key="9">
    <source>
        <dbReference type="ARBA" id="ARBA00023146"/>
    </source>
</evidence>
<evidence type="ECO:0000256" key="5">
    <source>
        <dbReference type="ARBA" id="ARBA00022741"/>
    </source>
</evidence>
<dbReference type="FunFam" id="1.10.287.380:FF:000001">
    <property type="entry name" value="Valine--tRNA ligase"/>
    <property type="match status" value="1"/>
</dbReference>
<dbReference type="HAMAP" id="MF_02004">
    <property type="entry name" value="Val_tRNA_synth_type1"/>
    <property type="match status" value="1"/>
</dbReference>
<evidence type="ECO:0000256" key="4">
    <source>
        <dbReference type="ARBA" id="ARBA00022598"/>
    </source>
</evidence>
<keyword evidence="17" id="KW-1185">Reference proteome</keyword>
<name>A0A923PJT9_9BACT</name>
<dbReference type="SUPFAM" id="SSF50677">
    <property type="entry name" value="ValRS/IleRS/LeuRS editing domain"/>
    <property type="match status" value="1"/>
</dbReference>
<comment type="subunit">
    <text evidence="2 12">Monomer.</text>
</comment>
<dbReference type="InterPro" id="IPR009008">
    <property type="entry name" value="Val/Leu/Ile-tRNA-synth_edit"/>
</dbReference>
<dbReference type="InterPro" id="IPR019499">
    <property type="entry name" value="Val-tRNA_synth_tRNA-bd"/>
</dbReference>
<keyword evidence="5 12" id="KW-0547">Nucleotide-binding</keyword>